<sequence>MHRITGGRTAALLTLTTTLAMASLSPGVSAEATSPTSDSTAAARTAAGFVAGGGAGLTAPGVSVTQERLQSSHGVTYVPYRRAYRNLPVIGGDFVVMLKGTGHVVGTSVARRQVAVASTTPAVSRTRAAQVAAGRVRIPVADGLGRLVVFADGIATPRLAWEQSVRGTRDGRPSRLTVYVDAQTAHVLATREHMLAGEGRAAVNGPSPVHLDTVQSHAAFSLTTPGATSLRCQDFTGRATFTGPDDTWGNGDPTNRETGCVDALFAAQTLRAMLTKWLGRNGMNGAGGWVPVQVGLDDVNAYYDGSRVAIGHSSTGKRWLSSIDVVAHEFGHGIDDTTPGGISGGGTQEFVADTFGAAAEWFAHESSPYDTPDFTVGEKVNVIGKGPIRYMYHPSLAGDGDCYSSKTSSTEVHAAAGPGNHWFYLVAEGSSPRDGQPASPTCNRGTVHGLGIQKAITIMYNAMLQKTTGASYPRYRIWTLTAAKNLYGCSAYATVKAAWDAVSVKTQHGEPTC</sequence>
<dbReference type="InterPro" id="IPR001570">
    <property type="entry name" value="Peptidase_M4_C_domain"/>
</dbReference>
<dbReference type="InterPro" id="IPR027268">
    <property type="entry name" value="Peptidase_M4/M1_CTD_sf"/>
</dbReference>
<dbReference type="GO" id="GO:0046872">
    <property type="term" value="F:metal ion binding"/>
    <property type="evidence" value="ECO:0007669"/>
    <property type="project" value="UniProtKB-KW"/>
</dbReference>
<dbReference type="PANTHER" id="PTHR33794:SF1">
    <property type="entry name" value="BACILLOLYSIN"/>
    <property type="match status" value="1"/>
</dbReference>
<evidence type="ECO:0000256" key="3">
    <source>
        <dbReference type="ARBA" id="ARBA00022801"/>
    </source>
</evidence>
<dbReference type="InterPro" id="IPR013856">
    <property type="entry name" value="Peptidase_M4_domain"/>
</dbReference>
<evidence type="ECO:0000256" key="5">
    <source>
        <dbReference type="ARBA" id="ARBA00023049"/>
    </source>
</evidence>
<dbReference type="Pfam" id="PF01447">
    <property type="entry name" value="Peptidase_M4"/>
    <property type="match status" value="1"/>
</dbReference>
<dbReference type="Gene3D" id="1.10.390.10">
    <property type="entry name" value="Neutral Protease Domain 2"/>
    <property type="match status" value="1"/>
</dbReference>
<dbReference type="EMBL" id="AP019307">
    <property type="protein sequence ID" value="BBH17589.1"/>
    <property type="molecule type" value="Genomic_DNA"/>
</dbReference>
<dbReference type="SUPFAM" id="SSF55486">
    <property type="entry name" value="Metalloproteases ('zincins'), catalytic domain"/>
    <property type="match status" value="1"/>
</dbReference>
<keyword evidence="10" id="KW-1185">Reference proteome</keyword>
<protein>
    <recommendedName>
        <fullName evidence="11">Neutral metalloproteinase</fullName>
    </recommendedName>
</protein>
<feature type="domain" description="Peptidase M4" evidence="7">
    <location>
        <begin position="207"/>
        <end position="334"/>
    </location>
</feature>
<name>A0A3G9J3K4_9ACTN</name>
<dbReference type="Proteomes" id="UP000271573">
    <property type="component" value="Chromosome"/>
</dbReference>
<dbReference type="GO" id="GO:0004222">
    <property type="term" value="F:metalloendopeptidase activity"/>
    <property type="evidence" value="ECO:0007669"/>
    <property type="project" value="InterPro"/>
</dbReference>
<evidence type="ECO:0000313" key="9">
    <source>
        <dbReference type="EMBL" id="BBH17589.1"/>
    </source>
</evidence>
<evidence type="ECO:0000313" key="10">
    <source>
        <dbReference type="Proteomes" id="UP000271573"/>
    </source>
</evidence>
<keyword evidence="4" id="KW-0862">Zinc</keyword>
<keyword evidence="1" id="KW-0645">Protease</keyword>
<evidence type="ECO:0000256" key="6">
    <source>
        <dbReference type="SAM" id="SignalP"/>
    </source>
</evidence>
<feature type="chain" id="PRO_5038643191" description="Neutral metalloproteinase" evidence="6">
    <location>
        <begin position="23"/>
        <end position="513"/>
    </location>
</feature>
<dbReference type="RefSeq" id="WP_231998662.1">
    <property type="nucleotide sequence ID" value="NZ_AP019307.1"/>
</dbReference>
<evidence type="ECO:0000256" key="2">
    <source>
        <dbReference type="ARBA" id="ARBA00022723"/>
    </source>
</evidence>
<feature type="domain" description="Peptidase M4 C-terminal" evidence="8">
    <location>
        <begin position="345"/>
        <end position="504"/>
    </location>
</feature>
<dbReference type="CDD" id="cd09597">
    <property type="entry name" value="M4_TLP"/>
    <property type="match status" value="1"/>
</dbReference>
<accession>A0A3G9J3K4</accession>
<dbReference type="AlphaFoldDB" id="A0A3G9J3K4"/>
<keyword evidence="3" id="KW-0378">Hydrolase</keyword>
<keyword evidence="5" id="KW-0482">Metalloprotease</keyword>
<dbReference type="Pfam" id="PF02868">
    <property type="entry name" value="Peptidase_M4_C"/>
    <property type="match status" value="1"/>
</dbReference>
<dbReference type="GO" id="GO:0006508">
    <property type="term" value="P:proteolysis"/>
    <property type="evidence" value="ECO:0007669"/>
    <property type="project" value="UniProtKB-KW"/>
</dbReference>
<keyword evidence="2" id="KW-0479">Metal-binding</keyword>
<proteinExistence type="predicted"/>
<reference evidence="9 10" key="1">
    <citation type="submission" date="2018-11" db="EMBL/GenBank/DDBJ databases">
        <title>Complete genome sequence of Nocardioides baekrokdamisoli strain KCTC 39748.</title>
        <authorList>
            <person name="Kang S.W."/>
            <person name="Lee K.C."/>
            <person name="Kim K.K."/>
            <person name="Kim J.S."/>
            <person name="Kim D.S."/>
            <person name="Ko S.H."/>
            <person name="Yang S.H."/>
            <person name="Shin Y.K."/>
            <person name="Lee J.S."/>
        </authorList>
    </citation>
    <scope>NUCLEOTIDE SEQUENCE [LARGE SCALE GENOMIC DNA]</scope>
    <source>
        <strain evidence="9 10">KCTC 39748</strain>
    </source>
</reference>
<gene>
    <name evidence="9" type="ORF">Back2_18760</name>
</gene>
<organism evidence="9 10">
    <name type="scientific">Nocardioides baekrokdamisoli</name>
    <dbReference type="NCBI Taxonomy" id="1804624"/>
    <lineage>
        <taxon>Bacteria</taxon>
        <taxon>Bacillati</taxon>
        <taxon>Actinomycetota</taxon>
        <taxon>Actinomycetes</taxon>
        <taxon>Propionibacteriales</taxon>
        <taxon>Nocardioidaceae</taxon>
        <taxon>Nocardioides</taxon>
    </lineage>
</organism>
<dbReference type="InterPro" id="IPR050728">
    <property type="entry name" value="Zinc_Metalloprotease_M4"/>
</dbReference>
<evidence type="ECO:0000256" key="4">
    <source>
        <dbReference type="ARBA" id="ARBA00022833"/>
    </source>
</evidence>
<evidence type="ECO:0000256" key="1">
    <source>
        <dbReference type="ARBA" id="ARBA00022670"/>
    </source>
</evidence>
<evidence type="ECO:0000259" key="7">
    <source>
        <dbReference type="Pfam" id="PF01447"/>
    </source>
</evidence>
<dbReference type="PANTHER" id="PTHR33794">
    <property type="entry name" value="BACILLOLYSIN"/>
    <property type="match status" value="1"/>
</dbReference>
<keyword evidence="6" id="KW-0732">Signal</keyword>
<feature type="signal peptide" evidence="6">
    <location>
        <begin position="1"/>
        <end position="22"/>
    </location>
</feature>
<dbReference type="KEGG" id="nbe:Back2_18760"/>
<evidence type="ECO:0008006" key="11">
    <source>
        <dbReference type="Google" id="ProtNLM"/>
    </source>
</evidence>
<evidence type="ECO:0000259" key="8">
    <source>
        <dbReference type="Pfam" id="PF02868"/>
    </source>
</evidence>
<dbReference type="Gene3D" id="3.10.170.10">
    <property type="match status" value="1"/>
</dbReference>